<organism evidence="5 6">
    <name type="scientific">Lepeophtheirus salmonis</name>
    <name type="common">Salmon louse</name>
    <name type="synonym">Caligus salmonis</name>
    <dbReference type="NCBI Taxonomy" id="72036"/>
    <lineage>
        <taxon>Eukaryota</taxon>
        <taxon>Metazoa</taxon>
        <taxon>Ecdysozoa</taxon>
        <taxon>Arthropoda</taxon>
        <taxon>Crustacea</taxon>
        <taxon>Multicrustacea</taxon>
        <taxon>Hexanauplia</taxon>
        <taxon>Copepoda</taxon>
        <taxon>Siphonostomatoida</taxon>
        <taxon>Caligidae</taxon>
        <taxon>Lepeophtheirus</taxon>
    </lineage>
</organism>
<evidence type="ECO:0000259" key="4">
    <source>
        <dbReference type="PROSITE" id="PS50025"/>
    </source>
</evidence>
<sequence length="664" mass="74056">MQKSTTDLSFRFRTSRSEALLVLVAGKTDYCLVMLQTGIVKVHINLGAGESEVSSPRGLRLDDLRWHEVQIVRKEGNLELKIDQIHSSTVNLPGRFYELNVHFGVFVGGMGTFNEIFLGNQENFRGCLENLFFNGVDILNKAHESAEVDASSAIVHGITWNCSPEFDGRTNEPLSFMDSDSFISFPNWIGRTGAMIMLKVKTISKNAVLFYNTGSITNKDFVALEIWDGVPRLLLNQGNGPIELSSGVRISDGKWHEVLAQFSPKYLELSVDGQRKYERPSLKSNSNKHIDLSGHLYFGGMDSRIRKRAIEEHGIDSSTESPLNGCISDIQLDGRLIGLPDVVETLNIRPGCLWTFPCFESNPCSKWKVCRQKDLADYICVKKAENKDGGYNKNTHHLQVQEGNRAVISIINLDTSSFINYVEHEIAFRITKEPTHGKIKVWNRPSSMDQGTFTLIDVQNDKVYYEHDGTEITQDACTLSILARGNQIDTYTLLMNISPSNDPPQLEINPDAILRIPRGSKSPLDPSFFNVVDLDNRDKDIIFSMLPPDESYIQIINDGSQSNSNEEANNSGGSSSSFKKSMRFSLDALRRNSVYLCPSVSNTDSIRRIGFRISDGESNGNIAYLKVSSFDLIIYAVNNTGLTIPTGTSALISSYNLTFTSQCT</sequence>
<dbReference type="EMBL" id="HG994586">
    <property type="protein sequence ID" value="CAF3007410.1"/>
    <property type="molecule type" value="Genomic_DNA"/>
</dbReference>
<dbReference type="Pfam" id="PF02210">
    <property type="entry name" value="Laminin_G_2"/>
    <property type="match status" value="2"/>
</dbReference>
<dbReference type="SMART" id="SM00282">
    <property type="entry name" value="LamG"/>
    <property type="match status" value="2"/>
</dbReference>
<dbReference type="InterPro" id="IPR050372">
    <property type="entry name" value="Neurexin-related_CASP"/>
</dbReference>
<feature type="compositionally biased region" description="Low complexity" evidence="3">
    <location>
        <begin position="560"/>
        <end position="577"/>
    </location>
</feature>
<protein>
    <submittedName>
        <fullName evidence="5">CSPG4</fullName>
    </submittedName>
</protein>
<reference evidence="5" key="1">
    <citation type="submission" date="2021-02" db="EMBL/GenBank/DDBJ databases">
        <authorList>
            <person name="Bekaert M."/>
        </authorList>
    </citation>
    <scope>NUCLEOTIDE SEQUENCE</scope>
    <source>
        <strain evidence="5">IoA-00</strain>
    </source>
</reference>
<dbReference type="Pfam" id="PF16184">
    <property type="entry name" value="Cadherin_3"/>
    <property type="match status" value="1"/>
</dbReference>
<evidence type="ECO:0000256" key="2">
    <source>
        <dbReference type="PROSITE-ProRule" id="PRU01201"/>
    </source>
</evidence>
<evidence type="ECO:0000313" key="6">
    <source>
        <dbReference type="Proteomes" id="UP000675881"/>
    </source>
</evidence>
<dbReference type="PANTHER" id="PTHR15036">
    <property type="entry name" value="PIKACHURIN-LIKE PROTEIN"/>
    <property type="match status" value="1"/>
</dbReference>
<accession>A0A7R8D2Q7</accession>
<dbReference type="SUPFAM" id="SSF49899">
    <property type="entry name" value="Concanavalin A-like lectins/glucanases"/>
    <property type="match status" value="2"/>
</dbReference>
<dbReference type="OrthoDB" id="430044at2759"/>
<comment type="caution">
    <text evidence="1">Lacks conserved residue(s) required for the propagation of feature annotation.</text>
</comment>
<dbReference type="AlphaFoldDB" id="A0A7R8D2Q7"/>
<keyword evidence="6" id="KW-1185">Reference proteome</keyword>
<feature type="domain" description="Laminin G" evidence="4">
    <location>
        <begin position="1"/>
        <end position="162"/>
    </location>
</feature>
<feature type="domain" description="Laminin G" evidence="4">
    <location>
        <begin position="172"/>
        <end position="352"/>
    </location>
</feature>
<gene>
    <name evidence="5" type="ORF">LSAA_13474</name>
</gene>
<proteinExistence type="predicted"/>
<dbReference type="PROSITE" id="PS50025">
    <property type="entry name" value="LAM_G_DOMAIN"/>
    <property type="match status" value="2"/>
</dbReference>
<dbReference type="PANTHER" id="PTHR15036:SF56">
    <property type="entry name" value="KON-TIKI, ISOFORM B"/>
    <property type="match status" value="1"/>
</dbReference>
<dbReference type="Proteomes" id="UP000675881">
    <property type="component" value="Chromosome 7"/>
</dbReference>
<feature type="region of interest" description="Disordered" evidence="3">
    <location>
        <begin position="560"/>
        <end position="579"/>
    </location>
</feature>
<feature type="repeat" description="CSPG" evidence="2">
    <location>
        <begin position="389"/>
        <end position="482"/>
    </location>
</feature>
<evidence type="ECO:0000256" key="1">
    <source>
        <dbReference type="PROSITE-ProRule" id="PRU00122"/>
    </source>
</evidence>
<name>A0A7R8D2Q7_LEPSM</name>
<dbReference type="InterPro" id="IPR001791">
    <property type="entry name" value="Laminin_G"/>
</dbReference>
<evidence type="ECO:0000313" key="5">
    <source>
        <dbReference type="EMBL" id="CAF3007410.1"/>
    </source>
</evidence>
<dbReference type="InterPro" id="IPR039005">
    <property type="entry name" value="CSPG_rpt"/>
</dbReference>
<dbReference type="Gene3D" id="2.60.120.200">
    <property type="match status" value="2"/>
</dbReference>
<dbReference type="CDD" id="cd00110">
    <property type="entry name" value="LamG"/>
    <property type="match status" value="2"/>
</dbReference>
<dbReference type="InterPro" id="IPR013320">
    <property type="entry name" value="ConA-like_dom_sf"/>
</dbReference>
<evidence type="ECO:0000256" key="3">
    <source>
        <dbReference type="SAM" id="MobiDB-lite"/>
    </source>
</evidence>
<dbReference type="PROSITE" id="PS51854">
    <property type="entry name" value="CSPG"/>
    <property type="match status" value="1"/>
</dbReference>